<dbReference type="EMBL" id="MCFH01000031">
    <property type="protein sequence ID" value="ORX47298.1"/>
    <property type="molecule type" value="Genomic_DNA"/>
</dbReference>
<dbReference type="InterPro" id="IPR017978">
    <property type="entry name" value="GPCR_3_C"/>
</dbReference>
<evidence type="ECO:0000256" key="7">
    <source>
        <dbReference type="SAM" id="SignalP"/>
    </source>
</evidence>
<evidence type="ECO:0000256" key="2">
    <source>
        <dbReference type="ARBA" id="ARBA00022692"/>
    </source>
</evidence>
<comment type="caution">
    <text evidence="9">The sequence shown here is derived from an EMBL/GenBank/DDBJ whole genome shotgun (WGS) entry which is preliminary data.</text>
</comment>
<name>A0A1Y1V4M4_9FUNG</name>
<keyword evidence="7" id="KW-0732">Signal</keyword>
<organism evidence="9 10">
    <name type="scientific">Piromyces finnis</name>
    <dbReference type="NCBI Taxonomy" id="1754191"/>
    <lineage>
        <taxon>Eukaryota</taxon>
        <taxon>Fungi</taxon>
        <taxon>Fungi incertae sedis</taxon>
        <taxon>Chytridiomycota</taxon>
        <taxon>Chytridiomycota incertae sedis</taxon>
        <taxon>Neocallimastigomycetes</taxon>
        <taxon>Neocallimastigales</taxon>
        <taxon>Neocallimastigaceae</taxon>
        <taxon>Piromyces</taxon>
    </lineage>
</organism>
<feature type="signal peptide" evidence="7">
    <location>
        <begin position="1"/>
        <end position="19"/>
    </location>
</feature>
<evidence type="ECO:0000256" key="6">
    <source>
        <dbReference type="SAM" id="Phobius"/>
    </source>
</evidence>
<accession>A0A1Y1V4M4</accession>
<dbReference type="Pfam" id="PF00003">
    <property type="entry name" value="7tm_3"/>
    <property type="match status" value="1"/>
</dbReference>
<evidence type="ECO:0000313" key="10">
    <source>
        <dbReference type="Proteomes" id="UP000193719"/>
    </source>
</evidence>
<evidence type="ECO:0000256" key="5">
    <source>
        <dbReference type="ARBA" id="ARBA00023180"/>
    </source>
</evidence>
<dbReference type="Gene3D" id="3.40.190.10">
    <property type="entry name" value="Periplasmic binding protein-like II"/>
    <property type="match status" value="1"/>
</dbReference>
<dbReference type="STRING" id="1754191.A0A1Y1V4M4"/>
<sequence length="1324" mass="154679">MLNNIVLSVFLILSYFGYSIQNTINQRNVVNYIYNDDKCDFNILPINTELNENIEKCNDIINNVLIKKEEGKEIKFHGKIHISSSVFEHINEKTFHQDVFENIISQISMLLNNYRNKIYTWDVSDDLITNYYITSLIKEVNQEDAKSPIILNEENIYLTPYYNLLKKIFIIGNSLDQKMNINYHQSIDLDSFNYEEGIQKLSILNQIVHNLMEESIPIKQLQFEFFTSNEKDIHNKYEKAFQFISNLKLFSNLNIPLYFLIPNKDNHHDFDRFFQKCHKNNIKCAFSITSSIDNYSSEIAYNIFENDYNNNMSSYFNSSVNVITSQFYKRDSINLNYNISYYSIDNKNIESSIYSYNTQSRKLNNIPDMTYLNIYENFKKISIKEVKDNNDYNDLVTLNFCVFIDTSDNGNRKANYIFDALALWIQQKHQEKIDSQSKKNEYEIIVTVKNDRNEIICMKNEKESCPDDCPDFALLSSNDISIYYKKSYLLSLDKYIREYYKNYGITLESKIYKYAFYDYHIDNQWMAIPFTVQIRTLLFNSTTFDKCMNSESLRYPPPHNEEWDGKDNNKWDWSKFFEYSRKIKHCTKKNGITFFGENAEELKFLSMYVQSVGIPFIIENDYKVKMFATEKDEIDFADRFKDLKEVLKNHEINGWIKDSSIEKWRKSSYPNDLNNYPKFEKKSNYEILTEDYGTPSINGMAIANPEKMVQYFGNGNGEIKYANVPGLSSYYGGEGFVIFNSNCTDHKDEAFELITLFINNTLPFLHDANSYITPFEDTENMNCKQTVESINECNDYINNAISDIYYFIDRNNEYIIFSAKHIPSNKNENAKLVIEDQRILDLYSSDGGAINKLEYTCGASVDFQKKIITYSNNRIDLPILTNGVQNVLTIKSTNDYFSTNKNVDVSLCSITNDMLKIARPIQYPLNGFDKMNEIEDKELVSILFANIYYKHNDTVNVPLEKNLKEFKSLIDYHILPSCSDFLDTNFTLSECKVSTISQDVNYVNCKKTNDSTITSTVCNYIPYGNIISIITYIITGIFYSSGIVSLVLMIKYRKSKNLSAFGMDFSIILLCATFILTASVFFWLGEGSNTTCHFKIWLQTIGLTNMVATVLLKEERISSIFIGRDVQKIFTPKMKDIYIKLGVINLVQIVLLIIWSITNHEPYIQIQKYYTNLGYKKIEYCDIFSSRITAIIFLFIFCMIIYSLLISIKIRNIPKEFNESRFIISSSTFQIIMIFFVFFVCIITEAEVYRGICYILCMLFLILFTRPLFIEYKLYCIITKKTIESSIVIVNASSYISSSEKKSEYQTTQFKNTNAAITEVHSIF</sequence>
<feature type="transmembrane region" description="Helical" evidence="6">
    <location>
        <begin position="1249"/>
        <end position="1269"/>
    </location>
</feature>
<dbReference type="OrthoDB" id="2340018at2759"/>
<feature type="transmembrane region" description="Helical" evidence="6">
    <location>
        <begin position="1222"/>
        <end position="1243"/>
    </location>
</feature>
<protein>
    <recommendedName>
        <fullName evidence="8">G-protein coupled receptors family 3 profile domain-containing protein</fullName>
    </recommendedName>
</protein>
<evidence type="ECO:0000256" key="3">
    <source>
        <dbReference type="ARBA" id="ARBA00022989"/>
    </source>
</evidence>
<feature type="transmembrane region" description="Helical" evidence="6">
    <location>
        <begin position="1096"/>
        <end position="1112"/>
    </location>
</feature>
<dbReference type="InterPro" id="IPR050726">
    <property type="entry name" value="mGluR"/>
</dbReference>
<feature type="transmembrane region" description="Helical" evidence="6">
    <location>
        <begin position="1188"/>
        <end position="1210"/>
    </location>
</feature>
<evidence type="ECO:0000256" key="1">
    <source>
        <dbReference type="ARBA" id="ARBA00004141"/>
    </source>
</evidence>
<dbReference type="Proteomes" id="UP000193719">
    <property type="component" value="Unassembled WGS sequence"/>
</dbReference>
<reference evidence="9 10" key="1">
    <citation type="submission" date="2016-08" db="EMBL/GenBank/DDBJ databases">
        <title>Genomes of anaerobic fungi encode conserved fungal cellulosomes for biomass hydrolysis.</title>
        <authorList>
            <consortium name="DOE Joint Genome Institute"/>
            <person name="Haitjema C.H."/>
            <person name="Gilmore S.P."/>
            <person name="Henske J.K."/>
            <person name="Solomon K.V."/>
            <person name="De Groot R."/>
            <person name="Kuo A."/>
            <person name="Mondo S.J."/>
            <person name="Salamov A.A."/>
            <person name="Labutti K."/>
            <person name="Zhao Z."/>
            <person name="Chiniquy J."/>
            <person name="Barry K."/>
            <person name="Brewer H.M."/>
            <person name="Purvine S.O."/>
            <person name="Wright A.T."/>
            <person name="Boxma B."/>
            <person name="Van Alen T."/>
            <person name="Hackstein J.H."/>
            <person name="Baker S.E."/>
            <person name="Grigoriev I.V."/>
            <person name="O'Malley M.A."/>
        </authorList>
    </citation>
    <scope>NUCLEOTIDE SEQUENCE [LARGE SCALE GENOMIC DNA]</scope>
    <source>
        <strain evidence="10">finn</strain>
    </source>
</reference>
<feature type="transmembrane region" description="Helical" evidence="6">
    <location>
        <begin position="1061"/>
        <end position="1084"/>
    </location>
</feature>
<keyword evidence="10" id="KW-1185">Reference proteome</keyword>
<evidence type="ECO:0000259" key="8">
    <source>
        <dbReference type="PROSITE" id="PS50259"/>
    </source>
</evidence>
<dbReference type="GO" id="GO:0004930">
    <property type="term" value="F:G protein-coupled receptor activity"/>
    <property type="evidence" value="ECO:0007669"/>
    <property type="project" value="InterPro"/>
</dbReference>
<dbReference type="PROSITE" id="PS50259">
    <property type="entry name" value="G_PROTEIN_RECEP_F3_4"/>
    <property type="match status" value="1"/>
</dbReference>
<keyword evidence="3 6" id="KW-1133">Transmembrane helix</keyword>
<feature type="transmembrane region" description="Helical" evidence="6">
    <location>
        <begin position="1137"/>
        <end position="1157"/>
    </location>
</feature>
<keyword evidence="4 6" id="KW-0472">Membrane</keyword>
<feature type="domain" description="G-protein coupled receptors family 3 profile" evidence="8">
    <location>
        <begin position="1027"/>
        <end position="1251"/>
    </location>
</feature>
<gene>
    <name evidence="9" type="ORF">BCR36DRAFT_413649</name>
</gene>
<dbReference type="PANTHER" id="PTHR24060">
    <property type="entry name" value="METABOTROPIC GLUTAMATE RECEPTOR"/>
    <property type="match status" value="1"/>
</dbReference>
<dbReference type="SUPFAM" id="SSF53850">
    <property type="entry name" value="Periplasmic binding protein-like II"/>
    <property type="match status" value="1"/>
</dbReference>
<proteinExistence type="predicted"/>
<evidence type="ECO:0000256" key="4">
    <source>
        <dbReference type="ARBA" id="ARBA00023136"/>
    </source>
</evidence>
<comment type="subcellular location">
    <subcellularLocation>
        <location evidence="1">Membrane</location>
        <topology evidence="1">Multi-pass membrane protein</topology>
    </subcellularLocation>
</comment>
<reference evidence="9 10" key="2">
    <citation type="submission" date="2016-08" db="EMBL/GenBank/DDBJ databases">
        <title>Pervasive Adenine N6-methylation of Active Genes in Fungi.</title>
        <authorList>
            <consortium name="DOE Joint Genome Institute"/>
            <person name="Mondo S.J."/>
            <person name="Dannebaum R.O."/>
            <person name="Kuo R.C."/>
            <person name="Labutti K."/>
            <person name="Haridas S."/>
            <person name="Kuo A."/>
            <person name="Salamov A."/>
            <person name="Ahrendt S.R."/>
            <person name="Lipzen A."/>
            <person name="Sullivan W."/>
            <person name="Andreopoulos W.B."/>
            <person name="Clum A."/>
            <person name="Lindquist E."/>
            <person name="Daum C."/>
            <person name="Ramamoorthy G.K."/>
            <person name="Gryganskyi A."/>
            <person name="Culley D."/>
            <person name="Magnuson J.K."/>
            <person name="James T.Y."/>
            <person name="O'Malley M.A."/>
            <person name="Stajich J.E."/>
            <person name="Spatafora J.W."/>
            <person name="Visel A."/>
            <person name="Grigoriev I.V."/>
        </authorList>
    </citation>
    <scope>NUCLEOTIDE SEQUENCE [LARGE SCALE GENOMIC DNA]</scope>
    <source>
        <strain evidence="10">finn</strain>
    </source>
</reference>
<dbReference type="GO" id="GO:0016020">
    <property type="term" value="C:membrane"/>
    <property type="evidence" value="ECO:0007669"/>
    <property type="project" value="UniProtKB-SubCell"/>
</dbReference>
<keyword evidence="2 6" id="KW-0812">Transmembrane</keyword>
<feature type="transmembrane region" description="Helical" evidence="6">
    <location>
        <begin position="1026"/>
        <end position="1049"/>
    </location>
</feature>
<feature type="chain" id="PRO_5012553398" description="G-protein coupled receptors family 3 profile domain-containing protein" evidence="7">
    <location>
        <begin position="20"/>
        <end position="1324"/>
    </location>
</feature>
<evidence type="ECO:0000313" key="9">
    <source>
        <dbReference type="EMBL" id="ORX47298.1"/>
    </source>
</evidence>
<keyword evidence="5" id="KW-0325">Glycoprotein</keyword>